<dbReference type="InterPro" id="IPR053876">
    <property type="entry name" value="Phage_int_M"/>
</dbReference>
<dbReference type="PROSITE" id="PS51900">
    <property type="entry name" value="CB"/>
    <property type="match status" value="1"/>
</dbReference>
<reference evidence="7 8" key="1">
    <citation type="submission" date="2019-03" db="EMBL/GenBank/DDBJ databases">
        <title>Genome Sequencing and Assembly of Various Microbes Isolated from Partially Reclaimed Soil and Acid Mine Drainage (AMD) Site.</title>
        <authorList>
            <person name="Steinbock B."/>
            <person name="Bechtold R."/>
            <person name="Sevigny J.L."/>
            <person name="Thomas D."/>
            <person name="Cuthill L.R."/>
            <person name="Aveiro Johannsen E.J."/>
            <person name="Thomas K."/>
            <person name="Ghosh A."/>
        </authorList>
    </citation>
    <scope>NUCLEOTIDE SEQUENCE [LARGE SCALE GENOMIC DNA]</scope>
    <source>
        <strain evidence="7 8">F-B2</strain>
    </source>
</reference>
<name>A0A4R5YNW3_9MICO</name>
<dbReference type="Gene3D" id="1.10.150.130">
    <property type="match status" value="1"/>
</dbReference>
<keyword evidence="3" id="KW-0233">DNA recombination</keyword>
<comment type="similarity">
    <text evidence="1">Belongs to the 'phage' integrase family.</text>
</comment>
<evidence type="ECO:0000313" key="7">
    <source>
        <dbReference type="EMBL" id="TDL45037.1"/>
    </source>
</evidence>
<comment type="caution">
    <text evidence="7">The sequence shown here is derived from an EMBL/GenBank/DDBJ whole genome shotgun (WGS) entry which is preliminary data.</text>
</comment>
<sequence>MGSVHAYETASGGRQYRIIYRRPDHTQTQERGFRTKRAAELRLAELELAKHRGDYVDPSEARITARMVGAAWLESRAGDLKPSTLRTIESAWKIHVEPKWGDRQIGSIRHSEVQTWVASLAKTHSATTVRRCHELLAGVLEVAVRDRRLSRNVARDIKLPRKVGKERAYLTHAQVAELAAIAKHPDLVVFLAYTGLRWGEATALRIKHVDAVRRRVRVEENAVEVGSQVIIGTPKTHEKRTVPYPVFLAPVIEHLVATRSRDALLFGDGDHFIRRAKSTTGWFNSAVLQVRGETQERIEAATAAGVRPPHPFPRVTPHDLRHTAASLAISAGANVKAVQRMLGHASAAMTLDTYADLFDDDLDNVADALARAADASGVGDVLTSLESGVPTRSRRASSASDSTIN</sequence>
<proteinExistence type="inferred from homology"/>
<dbReference type="InterPro" id="IPR044068">
    <property type="entry name" value="CB"/>
</dbReference>
<dbReference type="PANTHER" id="PTHR30349:SF64">
    <property type="entry name" value="PROPHAGE INTEGRASE INTD-RELATED"/>
    <property type="match status" value="1"/>
</dbReference>
<dbReference type="Pfam" id="PF22022">
    <property type="entry name" value="Phage_int_M"/>
    <property type="match status" value="1"/>
</dbReference>
<evidence type="ECO:0000256" key="2">
    <source>
        <dbReference type="ARBA" id="ARBA00023125"/>
    </source>
</evidence>
<dbReference type="PANTHER" id="PTHR30349">
    <property type="entry name" value="PHAGE INTEGRASE-RELATED"/>
    <property type="match status" value="1"/>
</dbReference>
<evidence type="ECO:0000256" key="4">
    <source>
        <dbReference type="PROSITE-ProRule" id="PRU01248"/>
    </source>
</evidence>
<dbReference type="InterPro" id="IPR013762">
    <property type="entry name" value="Integrase-like_cat_sf"/>
</dbReference>
<evidence type="ECO:0000313" key="8">
    <source>
        <dbReference type="Proteomes" id="UP000295633"/>
    </source>
</evidence>
<dbReference type="InterPro" id="IPR002104">
    <property type="entry name" value="Integrase_catalytic"/>
</dbReference>
<dbReference type="CDD" id="cd01189">
    <property type="entry name" value="INT_ICEBs1_C_like"/>
    <property type="match status" value="1"/>
</dbReference>
<feature type="domain" description="Core-binding (CB)" evidence="6">
    <location>
        <begin position="63"/>
        <end position="144"/>
    </location>
</feature>
<evidence type="ECO:0000259" key="6">
    <source>
        <dbReference type="PROSITE" id="PS51900"/>
    </source>
</evidence>
<feature type="domain" description="Tyr recombinase" evidence="5">
    <location>
        <begin position="165"/>
        <end position="367"/>
    </location>
</feature>
<dbReference type="Proteomes" id="UP000295633">
    <property type="component" value="Unassembled WGS sequence"/>
</dbReference>
<dbReference type="GO" id="GO:0006310">
    <property type="term" value="P:DNA recombination"/>
    <property type="evidence" value="ECO:0007669"/>
    <property type="project" value="UniProtKB-KW"/>
</dbReference>
<evidence type="ECO:0000256" key="1">
    <source>
        <dbReference type="ARBA" id="ARBA00008857"/>
    </source>
</evidence>
<dbReference type="InterPro" id="IPR011010">
    <property type="entry name" value="DNA_brk_join_enz"/>
</dbReference>
<dbReference type="InterPro" id="IPR010998">
    <property type="entry name" value="Integrase_recombinase_N"/>
</dbReference>
<dbReference type="Gene3D" id="1.10.443.10">
    <property type="entry name" value="Intergrase catalytic core"/>
    <property type="match status" value="1"/>
</dbReference>
<keyword evidence="2 4" id="KW-0238">DNA-binding</keyword>
<dbReference type="AlphaFoldDB" id="A0A4R5YNW3"/>
<dbReference type="SUPFAM" id="SSF56349">
    <property type="entry name" value="DNA breaking-rejoining enzymes"/>
    <property type="match status" value="1"/>
</dbReference>
<evidence type="ECO:0000256" key="3">
    <source>
        <dbReference type="ARBA" id="ARBA00023172"/>
    </source>
</evidence>
<protein>
    <submittedName>
        <fullName evidence="7">Site-specific integrase</fullName>
    </submittedName>
</protein>
<dbReference type="RefSeq" id="WP_133398309.1">
    <property type="nucleotide sequence ID" value="NZ_SMZX01000001.1"/>
</dbReference>
<evidence type="ECO:0000259" key="5">
    <source>
        <dbReference type="PROSITE" id="PS51898"/>
    </source>
</evidence>
<dbReference type="PROSITE" id="PS51898">
    <property type="entry name" value="TYR_RECOMBINASE"/>
    <property type="match status" value="1"/>
</dbReference>
<organism evidence="7 8">
    <name type="scientific">Microbacterium oleivorans</name>
    <dbReference type="NCBI Taxonomy" id="273677"/>
    <lineage>
        <taxon>Bacteria</taxon>
        <taxon>Bacillati</taxon>
        <taxon>Actinomycetota</taxon>
        <taxon>Actinomycetes</taxon>
        <taxon>Micrococcales</taxon>
        <taxon>Microbacteriaceae</taxon>
        <taxon>Microbacterium</taxon>
    </lineage>
</organism>
<accession>A0A4R5YNW3</accession>
<dbReference type="EMBL" id="SMZX01000001">
    <property type="protein sequence ID" value="TDL45037.1"/>
    <property type="molecule type" value="Genomic_DNA"/>
</dbReference>
<dbReference type="GO" id="GO:0003677">
    <property type="term" value="F:DNA binding"/>
    <property type="evidence" value="ECO:0007669"/>
    <property type="project" value="UniProtKB-UniRule"/>
</dbReference>
<dbReference type="InterPro" id="IPR050090">
    <property type="entry name" value="Tyrosine_recombinase_XerCD"/>
</dbReference>
<dbReference type="Pfam" id="PF00589">
    <property type="entry name" value="Phage_integrase"/>
    <property type="match status" value="1"/>
</dbReference>
<gene>
    <name evidence="7" type="ORF">E2R54_00670</name>
</gene>
<dbReference type="GO" id="GO:0015074">
    <property type="term" value="P:DNA integration"/>
    <property type="evidence" value="ECO:0007669"/>
    <property type="project" value="InterPro"/>
</dbReference>